<evidence type="ECO:0000313" key="5">
    <source>
        <dbReference type="Proteomes" id="UP000396862"/>
    </source>
</evidence>
<dbReference type="AlphaFoldDB" id="A0A2P8C6J0"/>
<dbReference type="InterPro" id="IPR001242">
    <property type="entry name" value="Condensation_dom"/>
</dbReference>
<organism evidence="3 4">
    <name type="scientific">Prolixibacter denitrificans</name>
    <dbReference type="NCBI Taxonomy" id="1541063"/>
    <lineage>
        <taxon>Bacteria</taxon>
        <taxon>Pseudomonadati</taxon>
        <taxon>Bacteroidota</taxon>
        <taxon>Bacteroidia</taxon>
        <taxon>Marinilabiliales</taxon>
        <taxon>Prolixibacteraceae</taxon>
        <taxon>Prolixibacter</taxon>
    </lineage>
</organism>
<proteinExistence type="predicted"/>
<dbReference type="EMBL" id="BLAU01000001">
    <property type="protein sequence ID" value="GET22133.1"/>
    <property type="molecule type" value="Genomic_DNA"/>
</dbReference>
<evidence type="ECO:0000313" key="3">
    <source>
        <dbReference type="EMBL" id="PSK80571.1"/>
    </source>
</evidence>
<accession>A0A2P8C6J0</accession>
<dbReference type="Pfam" id="PF00668">
    <property type="entry name" value="Condensation"/>
    <property type="match status" value="1"/>
</dbReference>
<dbReference type="SUPFAM" id="SSF52777">
    <property type="entry name" value="CoA-dependent acyltransferases"/>
    <property type="match status" value="2"/>
</dbReference>
<dbReference type="Gene3D" id="3.30.559.10">
    <property type="entry name" value="Chloramphenicol acetyltransferase-like domain"/>
    <property type="match status" value="1"/>
</dbReference>
<reference evidence="2 5" key="2">
    <citation type="submission" date="2019-10" db="EMBL/GenBank/DDBJ databases">
        <title>Prolixibacter strains distinguished by the presence of nitrate reductase genes were adept at nitrate-dependent anaerobic corrosion of metallic iron and carbon steel.</title>
        <authorList>
            <person name="Iino T."/>
            <person name="Shono N."/>
            <person name="Ito K."/>
            <person name="Nakamura R."/>
            <person name="Sueoka K."/>
            <person name="Harayama S."/>
            <person name="Ohkuma M."/>
        </authorList>
    </citation>
    <scope>NUCLEOTIDE SEQUENCE [LARGE SCALE GENOMIC DNA]</scope>
    <source>
        <strain evidence="2 5">MIC1-1</strain>
    </source>
</reference>
<dbReference type="Gene3D" id="3.30.559.30">
    <property type="entry name" value="Nonribosomal peptide synthetase, condensation domain"/>
    <property type="match status" value="1"/>
</dbReference>
<dbReference type="GO" id="GO:0003824">
    <property type="term" value="F:catalytic activity"/>
    <property type="evidence" value="ECO:0007669"/>
    <property type="project" value="InterPro"/>
</dbReference>
<feature type="domain" description="Condensation" evidence="1">
    <location>
        <begin position="28"/>
        <end position="247"/>
    </location>
</feature>
<protein>
    <submittedName>
        <fullName evidence="3">NRPS condensation-like uncharacterized protein</fullName>
    </submittedName>
</protein>
<dbReference type="Proteomes" id="UP000396862">
    <property type="component" value="Unassembled WGS sequence"/>
</dbReference>
<comment type="caution">
    <text evidence="3">The sequence shown here is derived from an EMBL/GenBank/DDBJ whole genome shotgun (WGS) entry which is preliminary data.</text>
</comment>
<dbReference type="PANTHER" id="PTHR28037">
    <property type="entry name" value="ALCOHOL O-ACETYLTRANSFERASE 1-RELATED"/>
    <property type="match status" value="1"/>
</dbReference>
<dbReference type="InterPro" id="IPR052058">
    <property type="entry name" value="Alcohol_O-acetyltransferase"/>
</dbReference>
<dbReference type="RefSeq" id="WP_106543686.1">
    <property type="nucleotide sequence ID" value="NZ_BLAU01000001.1"/>
</dbReference>
<dbReference type="EMBL" id="PYGC01000014">
    <property type="protein sequence ID" value="PSK80571.1"/>
    <property type="molecule type" value="Genomic_DNA"/>
</dbReference>
<dbReference type="OrthoDB" id="7321121at2"/>
<reference evidence="3 4" key="1">
    <citation type="submission" date="2018-03" db="EMBL/GenBank/DDBJ databases">
        <title>Genomic Encyclopedia of Archaeal and Bacterial Type Strains, Phase II (KMG-II): from individual species to whole genera.</title>
        <authorList>
            <person name="Goeker M."/>
        </authorList>
    </citation>
    <scope>NUCLEOTIDE SEQUENCE [LARGE SCALE GENOMIC DNA]</scope>
    <source>
        <strain evidence="3 4">DSM 27267</strain>
    </source>
</reference>
<dbReference type="InterPro" id="IPR023213">
    <property type="entry name" value="CAT-like_dom_sf"/>
</dbReference>
<gene>
    <name evidence="3" type="ORF">CLV93_1148</name>
    <name evidence="2" type="ORF">JCM18694_23790</name>
</gene>
<evidence type="ECO:0000313" key="2">
    <source>
        <dbReference type="EMBL" id="GET22133.1"/>
    </source>
</evidence>
<evidence type="ECO:0000313" key="4">
    <source>
        <dbReference type="Proteomes" id="UP000240621"/>
    </source>
</evidence>
<evidence type="ECO:0000259" key="1">
    <source>
        <dbReference type="Pfam" id="PF00668"/>
    </source>
</evidence>
<dbReference type="PANTHER" id="PTHR28037:SF1">
    <property type="entry name" value="ALCOHOL O-ACETYLTRANSFERASE 1-RELATED"/>
    <property type="match status" value="1"/>
</dbReference>
<dbReference type="Proteomes" id="UP000240621">
    <property type="component" value="Unassembled WGS sequence"/>
</dbReference>
<keyword evidence="5" id="KW-1185">Reference proteome</keyword>
<name>A0A2P8C6J0_9BACT</name>
<sequence length="436" mass="49599">MAGFKTIHVPMWDQMQVFCKHIADHQIRLVLHFNGTLDEKTLRKAVQVTAENNPIVFSHYVEGKKAVLWQFSEMNVDEIYSFQECSEPEQLLQEIILKPIHTFAGPQLALSLIRAETDILILNCNHAISDAAGVKDFMYQLAENYSRLSRNEPVEQSAYTPARSLKTLSKKLGVKEKLSVLKVMLSGKKDAPTFRRTMELDKLQNPGFTTYTIEPSEFKKFWEFGQQHSATVNDLLLTVYYYTLKKMLPNTNKTNRITYSSDLRRYLDKADYDVLSNFSAIHNIDVDNSINDFAGLLKEISTTTRNRKQMKYSLADFPAMAALFKTIPYSKLKGIFHKEFDKIKEGKSDSSPSLSNTGIIEETNVAFDRLTPTQAYMLGGINHPGLLQLAASTYGHHLTLSIGSYFSGKNEVFIADFMEELKTTLRQEVLQSQGIK</sequence>